<keyword evidence="1 2" id="KW-0456">Lyase</keyword>
<dbReference type="Pfam" id="PF00701">
    <property type="entry name" value="DHDPS"/>
    <property type="match status" value="1"/>
</dbReference>
<comment type="similarity">
    <text evidence="2">Belongs to the DapA family.</text>
</comment>
<dbReference type="RefSeq" id="WP_088751365.1">
    <property type="nucleotide sequence ID" value="NZ_NJGU01000006.1"/>
</dbReference>
<dbReference type="SMART" id="SM01130">
    <property type="entry name" value="DHDPS"/>
    <property type="match status" value="1"/>
</dbReference>
<dbReference type="AlphaFoldDB" id="A0A246WR86"/>
<evidence type="ECO:0000313" key="5">
    <source>
        <dbReference type="EMBL" id="OWY28908.1"/>
    </source>
</evidence>
<feature type="binding site" evidence="4">
    <location>
        <position position="216"/>
    </location>
    <ligand>
        <name>pyruvate</name>
        <dbReference type="ChEBI" id="CHEBI:15361"/>
    </ligand>
</feature>
<feature type="active site" description="Proton donor/acceptor" evidence="3">
    <location>
        <position position="143"/>
    </location>
</feature>
<dbReference type="InterPro" id="IPR013785">
    <property type="entry name" value="Aldolase_TIM"/>
</dbReference>
<evidence type="ECO:0000256" key="3">
    <source>
        <dbReference type="PIRSR" id="PIRSR001365-1"/>
    </source>
</evidence>
<dbReference type="SUPFAM" id="SSF51569">
    <property type="entry name" value="Aldolase"/>
    <property type="match status" value="1"/>
</dbReference>
<dbReference type="Proteomes" id="UP000197596">
    <property type="component" value="Unassembled WGS sequence"/>
</dbReference>
<dbReference type="InterPro" id="IPR002220">
    <property type="entry name" value="DapA-like"/>
</dbReference>
<dbReference type="EMBL" id="NJGU01000006">
    <property type="protein sequence ID" value="OWY28908.1"/>
    <property type="molecule type" value="Genomic_DNA"/>
</dbReference>
<reference evidence="5 6" key="1">
    <citation type="submission" date="2017-06" db="EMBL/GenBank/DDBJ databases">
        <title>Herbaspirillum phytohormonus sp. nov., isolated from the root nodule of Robinia pseudoacacia in lead-zinc mine.</title>
        <authorList>
            <person name="Fan M."/>
            <person name="Lin Y."/>
        </authorList>
    </citation>
    <scope>NUCLEOTIDE SEQUENCE [LARGE SCALE GENOMIC DNA]</scope>
    <source>
        <strain evidence="5 6">HZ10</strain>
    </source>
</reference>
<name>A0A246WR86_9BURK</name>
<dbReference type="PIRSF" id="PIRSF001365">
    <property type="entry name" value="DHDPS"/>
    <property type="match status" value="1"/>
</dbReference>
<evidence type="ECO:0000256" key="4">
    <source>
        <dbReference type="PIRSR" id="PIRSR001365-2"/>
    </source>
</evidence>
<feature type="active site" description="Schiff-base intermediate with substrate" evidence="3">
    <location>
        <position position="173"/>
    </location>
</feature>
<dbReference type="Gene3D" id="3.20.20.70">
    <property type="entry name" value="Aldolase class I"/>
    <property type="match status" value="1"/>
</dbReference>
<gene>
    <name evidence="5" type="ORF">CEJ42_13160</name>
</gene>
<dbReference type="CDD" id="cd00408">
    <property type="entry name" value="DHDPS-like"/>
    <property type="match status" value="1"/>
</dbReference>
<sequence>MSATTPPRIKGVLAPVLTPFGADFEPDLRAFVAHCRWLVRQGAGLAIFGTNSEAASLSADERVRLTEALLESGIPPALLMPGTGTCALPDTVRLTRHAVQAGAAGVLMLPPFYYKNVSDDGLFAYFSEVIERVGDRRLAVYLYHFPAMSATPLSLELIERLLKRYPGTIAGVKDSSGDWSNMEAMIRRFGGDGFDVFPGAETFLNRAIEAGGAGCISATVNVNPASIVAIWRSRDPAERSALQARADSVRKIFQTQPMIPAMKHAIAHWSGRRDWRRVRPPLTALDEDAGAALVQQLQEGGFGIPDAHALA</sequence>
<comment type="caution">
    <text evidence="5">The sequence shown here is derived from an EMBL/GenBank/DDBJ whole genome shotgun (WGS) entry which is preliminary data.</text>
</comment>
<organism evidence="5 6">
    <name type="scientific">Herbaspirillum robiniae</name>
    <dbReference type="NCBI Taxonomy" id="2014887"/>
    <lineage>
        <taxon>Bacteria</taxon>
        <taxon>Pseudomonadati</taxon>
        <taxon>Pseudomonadota</taxon>
        <taxon>Betaproteobacteria</taxon>
        <taxon>Burkholderiales</taxon>
        <taxon>Oxalobacteraceae</taxon>
        <taxon>Herbaspirillum</taxon>
    </lineage>
</organism>
<dbReference type="GO" id="GO:0008840">
    <property type="term" value="F:4-hydroxy-tetrahydrodipicolinate synthase activity"/>
    <property type="evidence" value="ECO:0007669"/>
    <property type="project" value="TreeGrafter"/>
</dbReference>
<dbReference type="PANTHER" id="PTHR12128">
    <property type="entry name" value="DIHYDRODIPICOLINATE SYNTHASE"/>
    <property type="match status" value="1"/>
</dbReference>
<protein>
    <submittedName>
        <fullName evidence="5">Dihydrodipicolinate synthase family protein</fullName>
    </submittedName>
</protein>
<accession>A0A246WR86</accession>
<evidence type="ECO:0000256" key="1">
    <source>
        <dbReference type="ARBA" id="ARBA00023239"/>
    </source>
</evidence>
<evidence type="ECO:0000313" key="6">
    <source>
        <dbReference type="Proteomes" id="UP000197596"/>
    </source>
</evidence>
<evidence type="ECO:0000256" key="2">
    <source>
        <dbReference type="PIRNR" id="PIRNR001365"/>
    </source>
</evidence>
<proteinExistence type="inferred from homology"/>
<dbReference type="PANTHER" id="PTHR12128:SF67">
    <property type="entry name" value="BLR3884 PROTEIN"/>
    <property type="match status" value="1"/>
</dbReference>